<evidence type="ECO:0000256" key="5">
    <source>
        <dbReference type="PROSITE-ProRule" id="PRU00335"/>
    </source>
</evidence>
<dbReference type="PRINTS" id="PR00455">
    <property type="entry name" value="HTHTETR"/>
</dbReference>
<dbReference type="PANTHER" id="PTHR30055">
    <property type="entry name" value="HTH-TYPE TRANSCRIPTIONAL REGULATOR RUTR"/>
    <property type="match status" value="1"/>
</dbReference>
<comment type="subunit">
    <text evidence="1">Homodimer.</text>
</comment>
<evidence type="ECO:0000256" key="3">
    <source>
        <dbReference type="ARBA" id="ARBA00023125"/>
    </source>
</evidence>
<accession>A0A975K179</accession>
<gene>
    <name evidence="8" type="ORF">F6B93_00700</name>
</gene>
<evidence type="ECO:0000256" key="1">
    <source>
        <dbReference type="ARBA" id="ARBA00011738"/>
    </source>
</evidence>
<evidence type="ECO:0000256" key="6">
    <source>
        <dbReference type="SAM" id="MobiDB-lite"/>
    </source>
</evidence>
<keyword evidence="2" id="KW-0805">Transcription regulation</keyword>
<evidence type="ECO:0000256" key="2">
    <source>
        <dbReference type="ARBA" id="ARBA00023015"/>
    </source>
</evidence>
<dbReference type="SUPFAM" id="SSF46689">
    <property type="entry name" value="Homeodomain-like"/>
    <property type="match status" value="1"/>
</dbReference>
<feature type="region of interest" description="Disordered" evidence="6">
    <location>
        <begin position="34"/>
        <end position="54"/>
    </location>
</feature>
<dbReference type="FunFam" id="1.10.10.60:FF:000141">
    <property type="entry name" value="TetR family transcriptional regulator"/>
    <property type="match status" value="1"/>
</dbReference>
<dbReference type="Pfam" id="PF00440">
    <property type="entry name" value="TetR_N"/>
    <property type="match status" value="1"/>
</dbReference>
<evidence type="ECO:0000313" key="8">
    <source>
        <dbReference type="EMBL" id="QUR69496.1"/>
    </source>
</evidence>
<dbReference type="GO" id="GO:0000976">
    <property type="term" value="F:transcription cis-regulatory region binding"/>
    <property type="evidence" value="ECO:0007669"/>
    <property type="project" value="TreeGrafter"/>
</dbReference>
<dbReference type="InterPro" id="IPR041347">
    <property type="entry name" value="MftR_C"/>
</dbReference>
<dbReference type="Gene3D" id="1.10.357.10">
    <property type="entry name" value="Tetracycline Repressor, domain 2"/>
    <property type="match status" value="1"/>
</dbReference>
<dbReference type="InterPro" id="IPR001647">
    <property type="entry name" value="HTH_TetR"/>
</dbReference>
<dbReference type="PANTHER" id="PTHR30055:SF234">
    <property type="entry name" value="HTH-TYPE TRANSCRIPTIONAL REGULATOR BETI"/>
    <property type="match status" value="1"/>
</dbReference>
<dbReference type="InterPro" id="IPR050109">
    <property type="entry name" value="HTH-type_TetR-like_transc_reg"/>
</dbReference>
<dbReference type="Pfam" id="PF17754">
    <property type="entry name" value="TetR_C_14"/>
    <property type="match status" value="1"/>
</dbReference>
<evidence type="ECO:0000259" key="7">
    <source>
        <dbReference type="PROSITE" id="PS50977"/>
    </source>
</evidence>
<dbReference type="Proteomes" id="UP000682202">
    <property type="component" value="Chromosome"/>
</dbReference>
<dbReference type="EMBL" id="CP046600">
    <property type="protein sequence ID" value="QUR69496.1"/>
    <property type="molecule type" value="Genomic_DNA"/>
</dbReference>
<dbReference type="Gene3D" id="1.10.10.60">
    <property type="entry name" value="Homeodomain-like"/>
    <property type="match status" value="1"/>
</dbReference>
<dbReference type="PROSITE" id="PS50977">
    <property type="entry name" value="HTH_TETR_2"/>
    <property type="match status" value="1"/>
</dbReference>
<dbReference type="InterPro" id="IPR009057">
    <property type="entry name" value="Homeodomain-like_sf"/>
</dbReference>
<dbReference type="AlphaFoldDB" id="A0A975K179"/>
<reference evidence="8" key="1">
    <citation type="submission" date="2019-12" db="EMBL/GenBank/DDBJ databases">
        <title>Mycobacterium spongiae sp. nov.</title>
        <authorList>
            <person name="Stinear T."/>
        </authorList>
    </citation>
    <scope>NUCLEOTIDE SEQUENCE</scope>
    <source>
        <strain evidence="8">FSD4b-SM</strain>
    </source>
</reference>
<dbReference type="GO" id="GO:0003700">
    <property type="term" value="F:DNA-binding transcription factor activity"/>
    <property type="evidence" value="ECO:0007669"/>
    <property type="project" value="TreeGrafter"/>
</dbReference>
<keyword evidence="3 5" id="KW-0238">DNA-binding</keyword>
<feature type="DNA-binding region" description="H-T-H motif" evidence="5">
    <location>
        <begin position="83"/>
        <end position="102"/>
    </location>
</feature>
<protein>
    <submittedName>
        <fullName evidence="8">TetR family transcriptional regulator</fullName>
    </submittedName>
</protein>
<name>A0A975K179_9MYCO</name>
<evidence type="ECO:0000313" key="9">
    <source>
        <dbReference type="Proteomes" id="UP000682202"/>
    </source>
</evidence>
<keyword evidence="9" id="KW-1185">Reference proteome</keyword>
<dbReference type="GO" id="GO:0045892">
    <property type="term" value="P:negative regulation of DNA-templated transcription"/>
    <property type="evidence" value="ECO:0007669"/>
    <property type="project" value="UniProtKB-ARBA"/>
</dbReference>
<organism evidence="8 9">
    <name type="scientific">Mycobacterium spongiae</name>
    <dbReference type="NCBI Taxonomy" id="886343"/>
    <lineage>
        <taxon>Bacteria</taxon>
        <taxon>Bacillati</taxon>
        <taxon>Actinomycetota</taxon>
        <taxon>Actinomycetes</taxon>
        <taxon>Mycobacteriales</taxon>
        <taxon>Mycobacteriaceae</taxon>
        <taxon>Mycobacterium</taxon>
    </lineage>
</organism>
<feature type="domain" description="HTH tetR-type" evidence="7">
    <location>
        <begin position="60"/>
        <end position="120"/>
    </location>
</feature>
<sequence length="263" mass="28253">MHGVAAGHCPGNEAAARLARGACRRPAGSCRTGPLKDGGLVTTAPDRSQQSASLRDRLRIQTRDEIYRTAIDLFVANGYEATTMDEIADAAGVSRRTVYRYFPLKEDVLFEGPRRWLEVFSSTVATRRCDESLFDAVRRAGIAVAEHLAQDPVHVQAGRRVSKESSALRSRAGLATAEWTDAITRLLAAERDADPRTDLAAAVGAGALVHGIGAVGRVWAAGGGDVVAMTRQMHDLVEPMWQRALAAPIPPHTVQPDAKEVTP</sequence>
<proteinExistence type="predicted"/>
<dbReference type="KEGG" id="mspg:F6B93_00700"/>
<keyword evidence="4" id="KW-0804">Transcription</keyword>
<evidence type="ECO:0000256" key="4">
    <source>
        <dbReference type="ARBA" id="ARBA00023163"/>
    </source>
</evidence>